<gene>
    <name evidence="2" type="ORF">O9A_00064</name>
</gene>
<protein>
    <submittedName>
        <fullName evidence="2">Uncharacterized protein</fullName>
    </submittedName>
</protein>
<dbReference type="EMBL" id="AHPL01000001">
    <property type="protein sequence ID" value="KEC56570.1"/>
    <property type="molecule type" value="Genomic_DNA"/>
</dbReference>
<evidence type="ECO:0000256" key="1">
    <source>
        <dbReference type="SAM" id="Phobius"/>
    </source>
</evidence>
<reference evidence="2 3" key="1">
    <citation type="submission" date="2012-04" db="EMBL/GenBank/DDBJ databases">
        <title>The Genome Sequence of Bartonella koehlerae C-29.</title>
        <authorList>
            <consortium name="The Broad Institute Genome Sequencing Platform"/>
            <consortium name="The Broad Institute Genome Sequencing Center for Infectious Disease"/>
            <person name="Feldgarden M."/>
            <person name="Kirby J."/>
            <person name="Kosoy M."/>
            <person name="Birtles R."/>
            <person name="Probert W.S."/>
            <person name="Chiaraviglio L."/>
            <person name="Walker B."/>
            <person name="Young S.K."/>
            <person name="Zeng Q."/>
            <person name="Gargeya S."/>
            <person name="Fitzgerald M."/>
            <person name="Haas B."/>
            <person name="Abouelleil A."/>
            <person name="Alvarado L."/>
            <person name="Arachchi H.M."/>
            <person name="Berlin A.M."/>
            <person name="Chapman S.B."/>
            <person name="Goldberg J."/>
            <person name="Griggs A."/>
            <person name="Gujja S."/>
            <person name="Hansen M."/>
            <person name="Howarth C."/>
            <person name="Imamovic A."/>
            <person name="Larimer J."/>
            <person name="McCowen C."/>
            <person name="Montmayeur A."/>
            <person name="Murphy C."/>
            <person name="Neiman D."/>
            <person name="Pearson M."/>
            <person name="Priest M."/>
            <person name="Roberts A."/>
            <person name="Saif S."/>
            <person name="Shea T."/>
            <person name="Sisk P."/>
            <person name="Sykes S."/>
            <person name="Wortman J."/>
            <person name="Nusbaum C."/>
            <person name="Birren B."/>
        </authorList>
    </citation>
    <scope>NUCLEOTIDE SEQUENCE [LARGE SCALE GENOMIC DNA]</scope>
    <source>
        <strain evidence="2 3">C-29</strain>
    </source>
</reference>
<organism evidence="2 3">
    <name type="scientific">Bartonella koehlerae C-29</name>
    <dbReference type="NCBI Taxonomy" id="1134510"/>
    <lineage>
        <taxon>Bacteria</taxon>
        <taxon>Pseudomonadati</taxon>
        <taxon>Pseudomonadota</taxon>
        <taxon>Alphaproteobacteria</taxon>
        <taxon>Hyphomicrobiales</taxon>
        <taxon>Bartonellaceae</taxon>
        <taxon>Bartonella</taxon>
    </lineage>
</organism>
<keyword evidence="1" id="KW-0472">Membrane</keyword>
<proteinExistence type="predicted"/>
<keyword evidence="3" id="KW-1185">Reference proteome</keyword>
<sequence length="96" mass="11282">MLFSRNYVIIFCISLILLVLTAFIRTEFFLCLMDGIRLDGFIPTMFLLSIAVWACLVIFLPVTLLFHIILNYKLKKMIQKMENQRRSATNQSLYKV</sequence>
<feature type="transmembrane region" description="Helical" evidence="1">
    <location>
        <begin position="45"/>
        <end position="70"/>
    </location>
</feature>
<dbReference type="PATRIC" id="fig|1134510.3.peg.91"/>
<accession>A0A067W991</accession>
<feature type="transmembrane region" description="Helical" evidence="1">
    <location>
        <begin position="7"/>
        <end position="25"/>
    </location>
</feature>
<dbReference type="Proteomes" id="UP000027015">
    <property type="component" value="Unassembled WGS sequence"/>
</dbReference>
<comment type="caution">
    <text evidence="2">The sequence shown here is derived from an EMBL/GenBank/DDBJ whole genome shotgun (WGS) entry which is preliminary data.</text>
</comment>
<keyword evidence="1" id="KW-1133">Transmembrane helix</keyword>
<name>A0A067W991_9HYPH</name>
<dbReference type="AlphaFoldDB" id="A0A067W991"/>
<dbReference type="HOGENOM" id="CLU_2354117_0_0_5"/>
<keyword evidence="1" id="KW-0812">Transmembrane</keyword>
<evidence type="ECO:0000313" key="3">
    <source>
        <dbReference type="Proteomes" id="UP000027015"/>
    </source>
</evidence>
<evidence type="ECO:0000313" key="2">
    <source>
        <dbReference type="EMBL" id="KEC56570.1"/>
    </source>
</evidence>